<organism evidence="4 5">
    <name type="scientific">Brasilonema sennae CENA114</name>
    <dbReference type="NCBI Taxonomy" id="415709"/>
    <lineage>
        <taxon>Bacteria</taxon>
        <taxon>Bacillati</taxon>
        <taxon>Cyanobacteriota</taxon>
        <taxon>Cyanophyceae</taxon>
        <taxon>Nostocales</taxon>
        <taxon>Scytonemataceae</taxon>
        <taxon>Brasilonema</taxon>
        <taxon>Bromeliae group (in: Brasilonema)</taxon>
    </lineage>
</organism>
<gene>
    <name evidence="4" type="ORF">DP114_15845</name>
</gene>
<dbReference type="PANTHER" id="PTHR47691:SF3">
    <property type="entry name" value="HTH-TYPE TRANSCRIPTIONAL REGULATOR RV0890C-RELATED"/>
    <property type="match status" value="1"/>
</dbReference>
<dbReference type="PANTHER" id="PTHR47691">
    <property type="entry name" value="REGULATOR-RELATED"/>
    <property type="match status" value="1"/>
</dbReference>
<dbReference type="EMBL" id="CP030118">
    <property type="protein sequence ID" value="QDL09174.1"/>
    <property type="molecule type" value="Genomic_DNA"/>
</dbReference>
<dbReference type="InterPro" id="IPR002182">
    <property type="entry name" value="NB-ARC"/>
</dbReference>
<dbReference type="InterPro" id="IPR027417">
    <property type="entry name" value="P-loop_NTPase"/>
</dbReference>
<dbReference type="SUPFAM" id="SSF48452">
    <property type="entry name" value="TPR-like"/>
    <property type="match status" value="1"/>
</dbReference>
<proteinExistence type="predicted"/>
<dbReference type="KEGG" id="bsen:DP114_15845"/>
<name>A0A856MFX6_9CYAN</name>
<dbReference type="PROSITE" id="PS50005">
    <property type="entry name" value="TPR"/>
    <property type="match status" value="1"/>
</dbReference>
<evidence type="ECO:0000259" key="3">
    <source>
        <dbReference type="Pfam" id="PF00931"/>
    </source>
</evidence>
<dbReference type="SMART" id="SM00028">
    <property type="entry name" value="TPR"/>
    <property type="match status" value="2"/>
</dbReference>
<dbReference type="SUPFAM" id="SSF52540">
    <property type="entry name" value="P-loop containing nucleoside triphosphate hydrolases"/>
    <property type="match status" value="1"/>
</dbReference>
<keyword evidence="5" id="KW-1185">Reference proteome</keyword>
<reference evidence="4 5" key="1">
    <citation type="submission" date="2018-06" db="EMBL/GenBank/DDBJ databases">
        <title>Comparative genomics of Brasilonema spp. strains.</title>
        <authorList>
            <person name="Alvarenga D.O."/>
            <person name="Fiore M.F."/>
            <person name="Varani A.M."/>
        </authorList>
    </citation>
    <scope>NUCLEOTIDE SEQUENCE [LARGE SCALE GENOMIC DNA]</scope>
    <source>
        <strain evidence="4 5">CENA114</strain>
    </source>
</reference>
<accession>A0A856MFX6</accession>
<evidence type="ECO:0000313" key="5">
    <source>
        <dbReference type="Proteomes" id="UP000503129"/>
    </source>
</evidence>
<dbReference type="Pfam" id="PF00931">
    <property type="entry name" value="NB-ARC"/>
    <property type="match status" value="1"/>
</dbReference>
<evidence type="ECO:0000256" key="1">
    <source>
        <dbReference type="PROSITE-ProRule" id="PRU00339"/>
    </source>
</evidence>
<dbReference type="InterPro" id="IPR042197">
    <property type="entry name" value="Apaf_helical"/>
</dbReference>
<evidence type="ECO:0000256" key="2">
    <source>
        <dbReference type="SAM" id="Coils"/>
    </source>
</evidence>
<dbReference type="Proteomes" id="UP000503129">
    <property type="component" value="Chromosome"/>
</dbReference>
<dbReference type="AlphaFoldDB" id="A0A856MFX6"/>
<dbReference type="InterPro" id="IPR019734">
    <property type="entry name" value="TPR_rpt"/>
</dbReference>
<dbReference type="Gene3D" id="1.25.40.10">
    <property type="entry name" value="Tetratricopeptide repeat domain"/>
    <property type="match status" value="1"/>
</dbReference>
<dbReference type="PRINTS" id="PR00364">
    <property type="entry name" value="DISEASERSIST"/>
</dbReference>
<protein>
    <recommendedName>
        <fullName evidence="3">NB-ARC domain-containing protein</fullName>
    </recommendedName>
</protein>
<dbReference type="Pfam" id="PF13424">
    <property type="entry name" value="TPR_12"/>
    <property type="match status" value="1"/>
</dbReference>
<dbReference type="Gene3D" id="3.40.50.300">
    <property type="entry name" value="P-loop containing nucleotide triphosphate hydrolases"/>
    <property type="match status" value="1"/>
</dbReference>
<keyword evidence="1" id="KW-0802">TPR repeat</keyword>
<feature type="coiled-coil region" evidence="2">
    <location>
        <begin position="36"/>
        <end position="70"/>
    </location>
</feature>
<evidence type="ECO:0000313" key="4">
    <source>
        <dbReference type="EMBL" id="QDL09174.1"/>
    </source>
</evidence>
<dbReference type="Gene3D" id="1.10.8.430">
    <property type="entry name" value="Helical domain of apoptotic protease-activating factors"/>
    <property type="match status" value="1"/>
</dbReference>
<dbReference type="RefSeq" id="WP_171976525.1">
    <property type="nucleotide sequence ID" value="NZ_CAWOXK010000001.1"/>
</dbReference>
<dbReference type="InterPro" id="IPR011990">
    <property type="entry name" value="TPR-like_helical_dom_sf"/>
</dbReference>
<keyword evidence="2" id="KW-0175">Coiled coil</keyword>
<feature type="domain" description="NB-ARC" evidence="3">
    <location>
        <begin position="90"/>
        <end position="254"/>
    </location>
</feature>
<sequence>MKQEEFASLEKALNSWRDKRDFFEVEKVETADPEQKYSLHRKIKECNENINRLEAEISERQKKANNSTSLPFQIPFILPQKDVSSFTGRDEELQQLQELLIHRQGTKLCSIAGLAGTGGIGKSALACHFATLHKADFPDGVIGLRVDGKDADTIARDFARRCGEEVEPEDERDAKTIMQDVFAHRQILLIFDNAEDANIIKELYPDGERCAVIITTRDRFLSISLDIPDQGRIEVKPLSKPESLLLLQKLLGEKRIAAEPQISEEIIELAGYLPLALQIIGAALKSNLNRRLADYAASLREERRLARLRVPKDKHLDVRACFSLSLKELQPEQIDFFSCLSVCAEDGFSRRSATATGNYSDEYTAQDDLDWLCRFSLLNYAEVGENRFVFHPLIRAFAHELAVERGLRDDAATRHAEFFINLVKSSDVGFVDSAIAEDINGIILVADWLQHQQSPDYEFAFRLQEFFEKYGYWKQAVAFMFRFQLLAERFEDWELVVKFRIQQAKYLSLEKQYLNAEVVLAPISGILQKIEIQATRHRYHAKWLTTLGSIQWRQHKLDQAVDTLKQALAIQELLDEPDGLSIVLNSLGSALQKQSKLAEAVDAFHRQIEISQQFDD</sequence>
<dbReference type="GO" id="GO:0043531">
    <property type="term" value="F:ADP binding"/>
    <property type="evidence" value="ECO:0007669"/>
    <property type="project" value="InterPro"/>
</dbReference>
<feature type="repeat" description="TPR" evidence="1">
    <location>
        <begin position="581"/>
        <end position="614"/>
    </location>
</feature>